<organism evidence="6 7">
    <name type="scientific">Malassezia obtusa</name>
    <dbReference type="NCBI Taxonomy" id="76774"/>
    <lineage>
        <taxon>Eukaryota</taxon>
        <taxon>Fungi</taxon>
        <taxon>Dikarya</taxon>
        <taxon>Basidiomycota</taxon>
        <taxon>Ustilaginomycotina</taxon>
        <taxon>Malasseziomycetes</taxon>
        <taxon>Malasseziales</taxon>
        <taxon>Malasseziaceae</taxon>
        <taxon>Malassezia</taxon>
    </lineage>
</organism>
<feature type="region of interest" description="Disordered" evidence="5">
    <location>
        <begin position="1"/>
        <end position="56"/>
    </location>
</feature>
<dbReference type="GO" id="GO:0140680">
    <property type="term" value="F:histone H3K36me/H3K36me2 demethylase activity"/>
    <property type="evidence" value="ECO:0007669"/>
    <property type="project" value="UniProtKB-EC"/>
</dbReference>
<evidence type="ECO:0000256" key="5">
    <source>
        <dbReference type="SAM" id="MobiDB-lite"/>
    </source>
</evidence>
<keyword evidence="7" id="KW-1185">Reference proteome</keyword>
<evidence type="ECO:0000313" key="6">
    <source>
        <dbReference type="EMBL" id="WFD03762.1"/>
    </source>
</evidence>
<feature type="repeat" description="WD" evidence="3">
    <location>
        <begin position="407"/>
        <end position="439"/>
    </location>
</feature>
<evidence type="ECO:0000256" key="2">
    <source>
        <dbReference type="ARBA" id="ARBA00022737"/>
    </source>
</evidence>
<dbReference type="CDD" id="cd00200">
    <property type="entry name" value="WD40"/>
    <property type="match status" value="1"/>
</dbReference>
<proteinExistence type="predicted"/>
<feature type="compositionally biased region" description="Basic residues" evidence="5">
    <location>
        <begin position="218"/>
        <end position="227"/>
    </location>
</feature>
<evidence type="ECO:0000256" key="3">
    <source>
        <dbReference type="PROSITE-ProRule" id="PRU00221"/>
    </source>
</evidence>
<dbReference type="Pfam" id="PF00400">
    <property type="entry name" value="WD40"/>
    <property type="match status" value="4"/>
</dbReference>
<evidence type="ECO:0000256" key="1">
    <source>
        <dbReference type="ARBA" id="ARBA00022574"/>
    </source>
</evidence>
<dbReference type="InterPro" id="IPR020472">
    <property type="entry name" value="WD40_PAC1"/>
</dbReference>
<keyword evidence="2" id="KW-0677">Repeat</keyword>
<accession>A0AAF0E571</accession>
<dbReference type="InterPro" id="IPR019775">
    <property type="entry name" value="WD40_repeat_CS"/>
</dbReference>
<dbReference type="Gene3D" id="2.130.10.10">
    <property type="entry name" value="YVTN repeat-like/Quinoprotein amine dehydrogenase"/>
    <property type="match status" value="2"/>
</dbReference>
<feature type="repeat" description="WD" evidence="3">
    <location>
        <begin position="365"/>
        <end position="406"/>
    </location>
</feature>
<dbReference type="SUPFAM" id="SSF50978">
    <property type="entry name" value="WD40 repeat-like"/>
    <property type="match status" value="1"/>
</dbReference>
<dbReference type="InterPro" id="IPR001680">
    <property type="entry name" value="WD40_rpt"/>
</dbReference>
<dbReference type="PANTHER" id="PTHR44129">
    <property type="entry name" value="WD REPEAT-CONTAINING PROTEIN POP1"/>
    <property type="match status" value="1"/>
</dbReference>
<dbReference type="PROSITE" id="PS50082">
    <property type="entry name" value="WD_REPEATS_2"/>
    <property type="match status" value="6"/>
</dbReference>
<dbReference type="EMBL" id="CP119938">
    <property type="protein sequence ID" value="WFD03762.1"/>
    <property type="molecule type" value="Genomic_DNA"/>
</dbReference>
<dbReference type="AlphaFoldDB" id="A0AAF0E571"/>
<feature type="repeat" description="WD" evidence="3">
    <location>
        <begin position="585"/>
        <end position="607"/>
    </location>
</feature>
<sequence length="719" mass="78725">MVWPGPQGSPAKEPRRPESAVRVVRTPETPPRRTHRKSASAPRAEPEAPRTTSEPNRLLSEMAPHLMTPSMVNALTKVSLQAGQLSSARDPYPLQRSTLLLAPRFSMENPARSLARISHSLLQFSGIGKGARSGAAARQPMTSMDVGVLEESQRILAGASADLESALDTAQLDGGARDEVPVSLLRGFQATVPQAHANQTRRRKVRAIASGHEDDKNRPRHERRKRPAGSEKKLLSLEELEQQNAEITEELRNVEIRRSLYNAEIVNVDAKIAALEAIKGSLQQKLLDVREEELELTDEQEGLAELLELQRLRRAMPGGRGLDASTVLPQDAAPTHRGTSRRRKGPVFLPSEHDELPSGVAFMTLEHHSGPITALDFSEPYGTLVSAPADANMQVWDLSTGEEVGRLRGHTDAVKCLQVEDELCVSGSLDHALRLWDLRRVDEYEGALSARVDDAEAAQDVEDPCVRTLEGHSKGVTALYFDDGCLVTGAADKTLRQWDLETGQCVLTMDILWAMTDASSHATTVDARLARPFATPAPDPGADPLGSMSSQFAGPFSYPMPPYEDGSWEMFQDFVGGVQFWGYALASGSGDGAVRLWDLRTGQAHRTLLGHTAPISAVQFDETFLLSGSLDKTVRVWDLRMGSVVDTLHYDYPVTALQFDSRKILVACGARAVDMYNRTSEKHAPLATNGHAAPAEHLRYMDRYAVTGARDSCVKVWSL</sequence>
<dbReference type="Proteomes" id="UP001214603">
    <property type="component" value="Chromosome 5"/>
</dbReference>
<keyword evidence="1 3" id="KW-0853">WD repeat</keyword>
<protein>
    <submittedName>
        <fullName evidence="6">[histone H3]-dimethyl-L-lysine(36) demethylase</fullName>
        <ecNumber evidence="6">1.14.11.27</ecNumber>
    </submittedName>
</protein>
<dbReference type="PROSITE" id="PS50294">
    <property type="entry name" value="WD_REPEATS_REGION"/>
    <property type="match status" value="5"/>
</dbReference>
<keyword evidence="4" id="KW-0175">Coiled coil</keyword>
<keyword evidence="6" id="KW-0560">Oxidoreductase</keyword>
<dbReference type="InterPro" id="IPR015943">
    <property type="entry name" value="WD40/YVTN_repeat-like_dom_sf"/>
</dbReference>
<gene>
    <name evidence="6" type="primary">MDV1</name>
    <name evidence="6" type="ORF">MOBT1_002456</name>
</gene>
<name>A0AAF0E571_9BASI</name>
<dbReference type="InterPro" id="IPR036322">
    <property type="entry name" value="WD40_repeat_dom_sf"/>
</dbReference>
<dbReference type="SMART" id="SM00320">
    <property type="entry name" value="WD40"/>
    <property type="match status" value="7"/>
</dbReference>
<feature type="repeat" description="WD" evidence="3">
    <location>
        <begin position="608"/>
        <end position="647"/>
    </location>
</feature>
<feature type="repeat" description="WD" evidence="3">
    <location>
        <begin position="469"/>
        <end position="508"/>
    </location>
</feature>
<dbReference type="Gene3D" id="6.10.280.220">
    <property type="match status" value="1"/>
</dbReference>
<reference evidence="6" key="1">
    <citation type="submission" date="2023-03" db="EMBL/GenBank/DDBJ databases">
        <title>Mating type loci evolution in Malassezia.</title>
        <authorList>
            <person name="Coelho M.A."/>
        </authorList>
    </citation>
    <scope>NUCLEOTIDE SEQUENCE</scope>
    <source>
        <strain evidence="6">CBS 7876</strain>
    </source>
</reference>
<dbReference type="EC" id="1.14.11.27" evidence="6"/>
<feature type="coiled-coil region" evidence="4">
    <location>
        <begin position="230"/>
        <end position="309"/>
    </location>
</feature>
<dbReference type="PRINTS" id="PR00320">
    <property type="entry name" value="GPROTEINBRPT"/>
</dbReference>
<feature type="repeat" description="WD" evidence="3">
    <location>
        <begin position="688"/>
        <end position="719"/>
    </location>
</feature>
<evidence type="ECO:0000256" key="4">
    <source>
        <dbReference type="SAM" id="Coils"/>
    </source>
</evidence>
<feature type="region of interest" description="Disordered" evidence="5">
    <location>
        <begin position="191"/>
        <end position="230"/>
    </location>
</feature>
<dbReference type="PROSITE" id="PS00678">
    <property type="entry name" value="WD_REPEATS_1"/>
    <property type="match status" value="4"/>
</dbReference>
<feature type="region of interest" description="Disordered" evidence="5">
    <location>
        <begin position="320"/>
        <end position="350"/>
    </location>
</feature>
<dbReference type="InterPro" id="IPR050349">
    <property type="entry name" value="WD_LIS1/nudF_dynein_reg"/>
</dbReference>
<evidence type="ECO:0000313" key="7">
    <source>
        <dbReference type="Proteomes" id="UP001214603"/>
    </source>
</evidence>